<accession>A0A7S3LGQ3</accession>
<protein>
    <submittedName>
        <fullName evidence="1">Uncharacterized protein</fullName>
    </submittedName>
</protein>
<gene>
    <name evidence="1" type="ORF">ACOF00016_LOCUS15908</name>
</gene>
<organism evidence="1">
    <name type="scientific">Amphora coffeiformis</name>
    <dbReference type="NCBI Taxonomy" id="265554"/>
    <lineage>
        <taxon>Eukaryota</taxon>
        <taxon>Sar</taxon>
        <taxon>Stramenopiles</taxon>
        <taxon>Ochrophyta</taxon>
        <taxon>Bacillariophyta</taxon>
        <taxon>Bacillariophyceae</taxon>
        <taxon>Bacillariophycidae</taxon>
        <taxon>Thalassiophysales</taxon>
        <taxon>Catenulaceae</taxon>
        <taxon>Amphora</taxon>
    </lineage>
</organism>
<dbReference type="EMBL" id="HBIM01021307">
    <property type="protein sequence ID" value="CAE0419049.1"/>
    <property type="molecule type" value="Transcribed_RNA"/>
</dbReference>
<dbReference type="AlphaFoldDB" id="A0A7S3LGQ3"/>
<proteinExistence type="predicted"/>
<reference evidence="1" key="1">
    <citation type="submission" date="2021-01" db="EMBL/GenBank/DDBJ databases">
        <authorList>
            <person name="Corre E."/>
            <person name="Pelletier E."/>
            <person name="Niang G."/>
            <person name="Scheremetjew M."/>
            <person name="Finn R."/>
            <person name="Kale V."/>
            <person name="Holt S."/>
            <person name="Cochrane G."/>
            <person name="Meng A."/>
            <person name="Brown T."/>
            <person name="Cohen L."/>
        </authorList>
    </citation>
    <scope>NUCLEOTIDE SEQUENCE</scope>
    <source>
        <strain evidence="1">CCMP127</strain>
    </source>
</reference>
<name>A0A7S3LGQ3_9STRA</name>
<evidence type="ECO:0000313" key="1">
    <source>
        <dbReference type="EMBL" id="CAE0419049.1"/>
    </source>
</evidence>
<sequence length="122" mass="13775">MTNKQLKSFLLRLVVSTNENAAQILSMDGYNYLLRAAENAEFVTFQDGETNVNKVQLLLDMFDSPKKNRVLQPLLLSWVNEAVEKIGTLSPMTTLTRILPSARTQVVTRTAKLLKSFQSMLI</sequence>